<proteinExistence type="predicted"/>
<keyword evidence="4" id="KW-1185">Reference proteome</keyword>
<feature type="region of interest" description="Disordered" evidence="2">
    <location>
        <begin position="800"/>
        <end position="830"/>
    </location>
</feature>
<protein>
    <submittedName>
        <fullName evidence="3">Uncharacterized protein</fullName>
    </submittedName>
</protein>
<dbReference type="PANTHER" id="PTHR23159">
    <property type="entry name" value="CENTROSOMAL PROTEIN 2"/>
    <property type="match status" value="1"/>
</dbReference>
<feature type="compositionally biased region" description="Polar residues" evidence="2">
    <location>
        <begin position="278"/>
        <end position="290"/>
    </location>
</feature>
<dbReference type="AlphaFoldDB" id="A0A165ICF7"/>
<name>A0A165ICF7_XYLHT</name>
<keyword evidence="1" id="KW-0175">Coiled coil</keyword>
<evidence type="ECO:0000256" key="1">
    <source>
        <dbReference type="SAM" id="Coils"/>
    </source>
</evidence>
<feature type="region of interest" description="Disordered" evidence="2">
    <location>
        <begin position="933"/>
        <end position="958"/>
    </location>
</feature>
<dbReference type="RefSeq" id="XP_018190257.1">
    <property type="nucleotide sequence ID" value="XM_018334939.1"/>
</dbReference>
<feature type="coiled-coil region" evidence="1">
    <location>
        <begin position="524"/>
        <end position="596"/>
    </location>
</feature>
<feature type="compositionally biased region" description="Basic and acidic residues" evidence="2">
    <location>
        <begin position="295"/>
        <end position="305"/>
    </location>
</feature>
<evidence type="ECO:0000256" key="2">
    <source>
        <dbReference type="SAM" id="MobiDB-lite"/>
    </source>
</evidence>
<dbReference type="EMBL" id="KV407456">
    <property type="protein sequence ID" value="KZF24702.1"/>
    <property type="molecule type" value="Genomic_DNA"/>
</dbReference>
<dbReference type="InParanoid" id="A0A165ICF7"/>
<dbReference type="Proteomes" id="UP000076632">
    <property type="component" value="Unassembled WGS sequence"/>
</dbReference>
<reference evidence="3 4" key="1">
    <citation type="journal article" date="2016" name="Fungal Biol.">
        <title>The genome of Xylona heveae provides a window into fungal endophytism.</title>
        <authorList>
            <person name="Gazis R."/>
            <person name="Kuo A."/>
            <person name="Riley R."/>
            <person name="LaButti K."/>
            <person name="Lipzen A."/>
            <person name="Lin J."/>
            <person name="Amirebrahimi M."/>
            <person name="Hesse C.N."/>
            <person name="Spatafora J.W."/>
            <person name="Henrissat B."/>
            <person name="Hainaut M."/>
            <person name="Grigoriev I.V."/>
            <person name="Hibbett D.S."/>
        </authorList>
    </citation>
    <scope>NUCLEOTIDE SEQUENCE [LARGE SCALE GENOMIC DNA]</scope>
    <source>
        <strain evidence="3 4">TC161</strain>
    </source>
</reference>
<feature type="region of interest" description="Disordered" evidence="2">
    <location>
        <begin position="858"/>
        <end position="878"/>
    </location>
</feature>
<organism evidence="3 4">
    <name type="scientific">Xylona heveae (strain CBS 132557 / TC161)</name>
    <dbReference type="NCBI Taxonomy" id="1328760"/>
    <lineage>
        <taxon>Eukaryota</taxon>
        <taxon>Fungi</taxon>
        <taxon>Dikarya</taxon>
        <taxon>Ascomycota</taxon>
        <taxon>Pezizomycotina</taxon>
        <taxon>Xylonomycetes</taxon>
        <taxon>Xylonales</taxon>
        <taxon>Xylonaceae</taxon>
        <taxon>Xylona</taxon>
    </lineage>
</organism>
<dbReference type="PANTHER" id="PTHR23159:SF31">
    <property type="entry name" value="CENTROSOME-ASSOCIATED PROTEIN CEP250 ISOFORM X1"/>
    <property type="match status" value="1"/>
</dbReference>
<accession>A0A165ICF7</accession>
<gene>
    <name evidence="3" type="ORF">L228DRAFT_267012</name>
</gene>
<feature type="region of interest" description="Disordered" evidence="2">
    <location>
        <begin position="656"/>
        <end position="678"/>
    </location>
</feature>
<dbReference type="GeneID" id="28900076"/>
<feature type="coiled-coil region" evidence="1">
    <location>
        <begin position="357"/>
        <end position="490"/>
    </location>
</feature>
<evidence type="ECO:0000313" key="4">
    <source>
        <dbReference type="Proteomes" id="UP000076632"/>
    </source>
</evidence>
<evidence type="ECO:0000313" key="3">
    <source>
        <dbReference type="EMBL" id="KZF24702.1"/>
    </source>
</evidence>
<feature type="region of interest" description="Disordered" evidence="2">
    <location>
        <begin position="262"/>
        <end position="317"/>
    </location>
</feature>
<sequence>MSRKRRRPQPQYLPSQMSLQSQCHLAKDERECTLAGQKLHGETNLAPELEMLMRHEEHSQKRLSALEEAFTKLPIQANGPPVELAGSMPLEKQGVPDHEEFSKSDCTLPAYSRREVVGLGVFEALVSPFEGSAFENSRDDHWSMEEQRIELLEESLKSAENYTEENTSWQDNITTGCEDAMWSEQELKYLARYLFCHPHPDERSLDDLSSIILLLSHNIRYSCKLQTQPQQQHSDSLLTKFFFGMGFASQFLSWQSRTVRRNSIRKKQKSATKDKNKPSSTPTSPDTGNPQRPGLDLRRSFDKQSSEQPSPPNSKREIAEAQLPQLNRVRTPPPLPENLAEAYIKLRKTSEAQAVELWQAKKREETMEEQVDSLQTKLSTEVKSIKLENEDLEQRIAGLVQDGYKYADRVAALEIKNQHLVKKVKEANQVLQNGFELLNLTRANADTNESLHRIEIKRLEQEVSNLKQEVSKLKEQLEEAQSHLRRQTSTLAEDLIDLETAANSLSTELSGGVLLPAPQTDTKLQELVQENDILKQKVTERELDTNSLRDEIQAANLKVTGLEKELAAAKCALQNQEAAANTLKTFEKKSEEAKQKTGSYALPALGAMEAPLGTSEQLKQKPHALNDSFPPRTSVEYRRLSYPTLLETQVAVPVEGRRRSRTLTKPKQQGESVRQRPLKPLVNFDDLTNTPAENTLFRAGSTRNTTSQTQVPSMAPQQAEFEAHISSSRTHVARPVSFSPASPTLVMHSAPQRANSTRTSRRHAIYGAQQSMPVIEPDVVYPFGSRGASLLEQSNNERTSNFQVPFRPGLFTSKPEAAEKTSGKDLSSGNHQFGKNATNSAYSAGAFSSPAAVIGTAAEDPFSPVSPRTRRFPGPNRSSIRAEDIKIDENGKRTVTLSNGQTFELFPLETPQPRPMEDTRITANYPDAYAGQMYDEESPTVESLSARKERRSRTHQGNTHAVGEAVVGGVVGETGDGTKLGFF</sequence>